<feature type="domain" description="Calponin-homology (CH)" evidence="4">
    <location>
        <begin position="541"/>
        <end position="654"/>
    </location>
</feature>
<accession>A0A2Y9N743</accession>
<sequence>MGELLCWHFLEKTRAFLKKINFFGFLGSSLLSGLSLVGVLEEVQSVRHDRSATTGPGGHGTLKAGQDLSKNRLVEVPMELCHFVSLEILNLYHNCIRVIPEAIVNLQTLTYLNLSRNQLSALPACLCGLPLKVLIASNNKLGSLPEEIGQLKQLMELDVSCNEITALPQQIGQLKSLRELNVRRNYLKVLPQELVDLPLVKFDFSCNKVLVIPICFREMKQLQVLLLENNPLQSPPAQICTKGKVHIFKYLSIQACQIKTTDSLYLHTMERPHLHQHVEDGKKDSDSGVGSDNGDKRLSATEPSDEDAISLNVPMSNIMEEEQQIKEDSCHRLSPAKGEFHQEFQPAPSLVSDNENSGEERDQFSHGADILHSEFINYIKERTETCEELLRIEEDAHWPSEGIISSSKDQDMNIAMIEQLREAVDLLQDPNRLSTDIAERSVVNFYPVDSAEDLELQDSALNGQIQLETSPECEVQNDLTLQSNGSEYSPNEMRENSPAISPTNTSTALFGLKPRSVFLRPQRNLESIDPQFTIRRKMEQMREEKELVEQLRESIEMRLKVSLHEDLGAALMDGVVLCHLVNHIRPRSVASIHVPSPAVPKLSMAKCRRNVENFLEACRKLGVPEEKLCLPHHILEEKGLVKVGITVQALLDVTVTKALFT</sequence>
<gene>
    <name evidence="6" type="primary">LRCH1</name>
</gene>
<dbReference type="InterPro" id="IPR001715">
    <property type="entry name" value="CH_dom"/>
</dbReference>
<dbReference type="InterPro" id="IPR036872">
    <property type="entry name" value="CH_dom_sf"/>
</dbReference>
<evidence type="ECO:0000259" key="4">
    <source>
        <dbReference type="PROSITE" id="PS50021"/>
    </source>
</evidence>
<dbReference type="RefSeq" id="XP_022430549.1">
    <property type="nucleotide sequence ID" value="XM_022574841.2"/>
</dbReference>
<dbReference type="CDD" id="cd21271">
    <property type="entry name" value="CH_LRCH2"/>
    <property type="match status" value="1"/>
</dbReference>
<feature type="region of interest" description="Disordered" evidence="3">
    <location>
        <begin position="483"/>
        <end position="505"/>
    </location>
</feature>
<reference evidence="6" key="1">
    <citation type="submission" date="2025-08" db="UniProtKB">
        <authorList>
            <consortium name="RefSeq"/>
        </authorList>
    </citation>
    <scope>IDENTIFICATION</scope>
    <source>
        <tissue evidence="6">Blood</tissue>
    </source>
</reference>
<dbReference type="Gene3D" id="3.80.10.10">
    <property type="entry name" value="Ribonuclease Inhibitor"/>
    <property type="match status" value="1"/>
</dbReference>
<dbReference type="InterPro" id="IPR050216">
    <property type="entry name" value="LRR_domain-containing"/>
</dbReference>
<dbReference type="PANTHER" id="PTHR48051:SF38">
    <property type="entry name" value="LEUCINE RICH REPEATS AND CALPONIN HOMOLOGY DOMAIN CONTAINING 1"/>
    <property type="match status" value="1"/>
</dbReference>
<keyword evidence="1" id="KW-0433">Leucine-rich repeat</keyword>
<dbReference type="FunFam" id="3.80.10.10:FF:000007">
    <property type="entry name" value="Leucine-rich repeat and calponin homology domain-containing protein 1 isoform 3"/>
    <property type="match status" value="1"/>
</dbReference>
<dbReference type="SUPFAM" id="SSF52058">
    <property type="entry name" value="L domain-like"/>
    <property type="match status" value="1"/>
</dbReference>
<dbReference type="Gene3D" id="1.10.418.10">
    <property type="entry name" value="Calponin-like domain"/>
    <property type="match status" value="1"/>
</dbReference>
<feature type="compositionally biased region" description="Basic and acidic residues" evidence="3">
    <location>
        <begin position="275"/>
        <end position="286"/>
    </location>
</feature>
<dbReference type="Pfam" id="PF00307">
    <property type="entry name" value="CH"/>
    <property type="match status" value="1"/>
</dbReference>
<evidence type="ECO:0000256" key="1">
    <source>
        <dbReference type="ARBA" id="ARBA00022614"/>
    </source>
</evidence>
<dbReference type="PROSITE" id="PS50021">
    <property type="entry name" value="CH"/>
    <property type="match status" value="1"/>
</dbReference>
<dbReference type="SMART" id="SM00369">
    <property type="entry name" value="LRR_TYP"/>
    <property type="match status" value="5"/>
</dbReference>
<dbReference type="GO" id="GO:0005737">
    <property type="term" value="C:cytoplasm"/>
    <property type="evidence" value="ECO:0007669"/>
    <property type="project" value="TreeGrafter"/>
</dbReference>
<dbReference type="CTD" id="23143"/>
<protein>
    <submittedName>
        <fullName evidence="6">Leucine-rich repeat and calponin homology domain-containing protein 1 isoform X2</fullName>
    </submittedName>
</protein>
<keyword evidence="2" id="KW-0677">Repeat</keyword>
<dbReference type="PROSITE" id="PS51450">
    <property type="entry name" value="LRR"/>
    <property type="match status" value="2"/>
</dbReference>
<dbReference type="SUPFAM" id="SSF47576">
    <property type="entry name" value="Calponin-homology domain, CH-domain"/>
    <property type="match status" value="1"/>
</dbReference>
<dbReference type="Proteomes" id="UP000248483">
    <property type="component" value="Unplaced"/>
</dbReference>
<keyword evidence="5" id="KW-1185">Reference proteome</keyword>
<organism evidence="5 6">
    <name type="scientific">Delphinapterus leucas</name>
    <name type="common">Beluga whale</name>
    <dbReference type="NCBI Taxonomy" id="9749"/>
    <lineage>
        <taxon>Eukaryota</taxon>
        <taxon>Metazoa</taxon>
        <taxon>Chordata</taxon>
        <taxon>Craniata</taxon>
        <taxon>Vertebrata</taxon>
        <taxon>Euteleostomi</taxon>
        <taxon>Mammalia</taxon>
        <taxon>Eutheria</taxon>
        <taxon>Laurasiatheria</taxon>
        <taxon>Artiodactyla</taxon>
        <taxon>Whippomorpha</taxon>
        <taxon>Cetacea</taxon>
        <taxon>Odontoceti</taxon>
        <taxon>Monodontidae</taxon>
        <taxon>Delphinapterus</taxon>
    </lineage>
</organism>
<dbReference type="SMART" id="SM00364">
    <property type="entry name" value="LRR_BAC"/>
    <property type="match status" value="4"/>
</dbReference>
<dbReference type="InterPro" id="IPR032675">
    <property type="entry name" value="LRR_dom_sf"/>
</dbReference>
<dbReference type="PANTHER" id="PTHR48051">
    <property type="match status" value="1"/>
</dbReference>
<dbReference type="GeneID" id="111175328"/>
<evidence type="ECO:0000313" key="6">
    <source>
        <dbReference type="RefSeq" id="XP_022430549.1"/>
    </source>
</evidence>
<dbReference type="AlphaFoldDB" id="A0A2Y9N743"/>
<evidence type="ECO:0000256" key="2">
    <source>
        <dbReference type="ARBA" id="ARBA00022737"/>
    </source>
</evidence>
<proteinExistence type="predicted"/>
<feature type="region of interest" description="Disordered" evidence="3">
    <location>
        <begin position="339"/>
        <end position="365"/>
    </location>
</feature>
<feature type="region of interest" description="Disordered" evidence="3">
    <location>
        <begin position="275"/>
        <end position="312"/>
    </location>
</feature>
<name>A0A2Y9N743_DELLE</name>
<dbReference type="InterPro" id="IPR003591">
    <property type="entry name" value="Leu-rich_rpt_typical-subtyp"/>
</dbReference>
<dbReference type="SMART" id="SM00033">
    <property type="entry name" value="CH"/>
    <property type="match status" value="1"/>
</dbReference>
<evidence type="ECO:0000313" key="5">
    <source>
        <dbReference type="Proteomes" id="UP000248483"/>
    </source>
</evidence>
<dbReference type="Pfam" id="PF13855">
    <property type="entry name" value="LRR_8"/>
    <property type="match status" value="2"/>
</dbReference>
<dbReference type="InterPro" id="IPR001611">
    <property type="entry name" value="Leu-rich_rpt"/>
</dbReference>
<dbReference type="FunFam" id="1.10.418.10:FF:000021">
    <property type="entry name" value="Leucine-rich repeat and calponin homology domain-containing protein 1 isoform 3"/>
    <property type="match status" value="1"/>
</dbReference>
<evidence type="ECO:0000256" key="3">
    <source>
        <dbReference type="SAM" id="MobiDB-lite"/>
    </source>
</evidence>